<dbReference type="HAMAP" id="MF_01014">
    <property type="entry name" value="HisA"/>
    <property type="match status" value="1"/>
</dbReference>
<evidence type="ECO:0000256" key="2">
    <source>
        <dbReference type="ARBA" id="ARBA00004496"/>
    </source>
</evidence>
<dbReference type="GO" id="GO:0003949">
    <property type="term" value="F:1-(5-phosphoribosyl)-5-[(5-phosphoribosylamino)methylideneamino]imidazole-4-carboxamide isomerase activity"/>
    <property type="evidence" value="ECO:0007669"/>
    <property type="project" value="UniProtKB-EC"/>
</dbReference>
<dbReference type="CDD" id="cd04732">
    <property type="entry name" value="HisA"/>
    <property type="match status" value="1"/>
</dbReference>
<dbReference type="PANTHER" id="PTHR43090:SF2">
    <property type="entry name" value="1-(5-PHOSPHORIBOSYL)-5-[(5-PHOSPHORIBOSYLAMINO)METHYLIDENEAMINO] IMIDAZOLE-4-CARBOXAMIDE ISOMERASE"/>
    <property type="match status" value="1"/>
</dbReference>
<reference evidence="10" key="1">
    <citation type="submission" date="2018-05" db="EMBL/GenBank/DDBJ databases">
        <authorList>
            <person name="Lanie J.A."/>
            <person name="Ng W.-L."/>
            <person name="Kazmierczak K.M."/>
            <person name="Andrzejewski T.M."/>
            <person name="Davidsen T.M."/>
            <person name="Wayne K.J."/>
            <person name="Tettelin H."/>
            <person name="Glass J.I."/>
            <person name="Rusch D."/>
            <person name="Podicherti R."/>
            <person name="Tsui H.-C.T."/>
            <person name="Winkler M.E."/>
        </authorList>
    </citation>
    <scope>NUCLEOTIDE SEQUENCE</scope>
</reference>
<dbReference type="EC" id="5.3.1.16" evidence="5"/>
<evidence type="ECO:0000256" key="6">
    <source>
        <dbReference type="ARBA" id="ARBA00022490"/>
    </source>
</evidence>
<dbReference type="GO" id="GO:0005737">
    <property type="term" value="C:cytoplasm"/>
    <property type="evidence" value="ECO:0007669"/>
    <property type="project" value="UniProtKB-SubCell"/>
</dbReference>
<dbReference type="InterPro" id="IPR044524">
    <property type="entry name" value="Isoase_HisA-like"/>
</dbReference>
<name>A0A381NIR4_9ZZZZ</name>
<dbReference type="InterPro" id="IPR006062">
    <property type="entry name" value="His_biosynth"/>
</dbReference>
<organism evidence="10">
    <name type="scientific">marine metagenome</name>
    <dbReference type="NCBI Taxonomy" id="408172"/>
    <lineage>
        <taxon>unclassified sequences</taxon>
        <taxon>metagenomes</taxon>
        <taxon>ecological metagenomes</taxon>
    </lineage>
</organism>
<dbReference type="GO" id="GO:0000162">
    <property type="term" value="P:L-tryptophan biosynthetic process"/>
    <property type="evidence" value="ECO:0007669"/>
    <property type="project" value="TreeGrafter"/>
</dbReference>
<evidence type="ECO:0000256" key="3">
    <source>
        <dbReference type="ARBA" id="ARBA00005133"/>
    </source>
</evidence>
<sequence length="225" mass="22996">MQGDYDRETVYGDDPVAQARAFQEAGAAWVHIVDLDAARTGEPVNRPVVSAVAEALDIGVQAGGGVRTVDDARALFDAGVTRVVMGTAAIESPDLVTSVAAIGRVAVGLDVRGDEVAVRGWTAASDFGLYDALDRFSTLGTDAFVITRIERDGTLGGPDLDGLGGALAATGIDVVASGGVGSPSDLEDLADLEVDGRRLAGIIIGRALYEGTVDLATAVRTLGGR</sequence>
<evidence type="ECO:0000256" key="4">
    <source>
        <dbReference type="ARBA" id="ARBA00009667"/>
    </source>
</evidence>
<dbReference type="InterPro" id="IPR023016">
    <property type="entry name" value="HisA/PriA"/>
</dbReference>
<protein>
    <recommendedName>
        <fullName evidence="5">1-(5-phosphoribosyl)-5-[(5-phosphoribosylamino)methylideneamino]imidazole-4-carboxamideisomerase</fullName>
        <ecNumber evidence="5">5.3.1.16</ecNumber>
    </recommendedName>
</protein>
<dbReference type="FunFam" id="3.20.20.70:FF:000009">
    <property type="entry name" value="1-(5-phosphoribosyl)-5-[(5-phosphoribosylamino)methylideneamino] imidazole-4-carboxamide isomerase"/>
    <property type="match status" value="1"/>
</dbReference>
<comment type="pathway">
    <text evidence="3">Amino-acid biosynthesis; L-histidine biosynthesis; L-histidine from 5-phospho-alpha-D-ribose 1-diphosphate: step 4/9.</text>
</comment>
<comment type="subcellular location">
    <subcellularLocation>
        <location evidence="2">Cytoplasm</location>
    </subcellularLocation>
</comment>
<keyword evidence="6" id="KW-0963">Cytoplasm</keyword>
<dbReference type="PANTHER" id="PTHR43090">
    <property type="entry name" value="1-(5-PHOSPHORIBOSYL)-5-[(5-PHOSPHORIBOSYLAMINO)METHYLIDENEAMINO] IMIDAZOLE-4-CARBOXAMIDE ISOMERASE"/>
    <property type="match status" value="1"/>
</dbReference>
<evidence type="ECO:0000256" key="7">
    <source>
        <dbReference type="ARBA" id="ARBA00022605"/>
    </source>
</evidence>
<dbReference type="InterPro" id="IPR011060">
    <property type="entry name" value="RibuloseP-bd_barrel"/>
</dbReference>
<evidence type="ECO:0000313" key="10">
    <source>
        <dbReference type="EMBL" id="SUZ54004.1"/>
    </source>
</evidence>
<accession>A0A381NIR4</accession>
<evidence type="ECO:0000256" key="1">
    <source>
        <dbReference type="ARBA" id="ARBA00000901"/>
    </source>
</evidence>
<comment type="catalytic activity">
    <reaction evidence="1">
        <text>1-(5-phospho-beta-D-ribosyl)-5-[(5-phospho-beta-D-ribosylamino)methylideneamino]imidazole-4-carboxamide = 5-[(5-phospho-1-deoxy-D-ribulos-1-ylimino)methylamino]-1-(5-phospho-beta-D-ribosyl)imidazole-4-carboxamide</text>
        <dbReference type="Rhea" id="RHEA:15469"/>
        <dbReference type="ChEBI" id="CHEBI:58435"/>
        <dbReference type="ChEBI" id="CHEBI:58525"/>
        <dbReference type="EC" id="5.3.1.16"/>
    </reaction>
</comment>
<keyword evidence="7" id="KW-0028">Amino-acid biosynthesis</keyword>
<dbReference type="InterPro" id="IPR013785">
    <property type="entry name" value="Aldolase_TIM"/>
</dbReference>
<gene>
    <name evidence="10" type="ORF">METZ01_LOCUS6858</name>
</gene>
<comment type="similarity">
    <text evidence="4">Belongs to the HisA/HisF family.</text>
</comment>
<evidence type="ECO:0000256" key="8">
    <source>
        <dbReference type="ARBA" id="ARBA00023102"/>
    </source>
</evidence>
<proteinExistence type="inferred from homology"/>
<dbReference type="GO" id="GO:0000105">
    <property type="term" value="P:L-histidine biosynthetic process"/>
    <property type="evidence" value="ECO:0007669"/>
    <property type="project" value="UniProtKB-UniPathway"/>
</dbReference>
<dbReference type="Gene3D" id="3.20.20.70">
    <property type="entry name" value="Aldolase class I"/>
    <property type="match status" value="1"/>
</dbReference>
<dbReference type="Pfam" id="PF00977">
    <property type="entry name" value="His_biosynth"/>
    <property type="match status" value="1"/>
</dbReference>
<evidence type="ECO:0000256" key="5">
    <source>
        <dbReference type="ARBA" id="ARBA00012550"/>
    </source>
</evidence>
<evidence type="ECO:0000256" key="9">
    <source>
        <dbReference type="ARBA" id="ARBA00023235"/>
    </source>
</evidence>
<keyword evidence="9" id="KW-0413">Isomerase</keyword>
<keyword evidence="8" id="KW-0368">Histidine biosynthesis</keyword>
<dbReference type="AlphaFoldDB" id="A0A381NIR4"/>
<dbReference type="SUPFAM" id="SSF51366">
    <property type="entry name" value="Ribulose-phoshate binding barrel"/>
    <property type="match status" value="1"/>
</dbReference>
<dbReference type="EMBL" id="UINC01000362">
    <property type="protein sequence ID" value="SUZ54004.1"/>
    <property type="molecule type" value="Genomic_DNA"/>
</dbReference>
<dbReference type="UniPathway" id="UPA00031">
    <property type="reaction ID" value="UER00009"/>
</dbReference>